<reference evidence="1 2" key="1">
    <citation type="journal article" date="2015" name="Sci. Rep.">
        <title>The power of single molecule real-time sequencing technology in the de novo assembly of a eukaryotic genome.</title>
        <authorList>
            <person name="Sakai H."/>
            <person name="Naito K."/>
            <person name="Ogiso-Tanaka E."/>
            <person name="Takahashi Y."/>
            <person name="Iseki K."/>
            <person name="Muto C."/>
            <person name="Satou K."/>
            <person name="Teruya K."/>
            <person name="Shiroma A."/>
            <person name="Shimoji M."/>
            <person name="Hirano T."/>
            <person name="Itoh T."/>
            <person name="Kaga A."/>
            <person name="Tomooka N."/>
        </authorList>
    </citation>
    <scope>NUCLEOTIDE SEQUENCE [LARGE SCALE GENOMIC DNA]</scope>
    <source>
        <strain evidence="2">cv. Shumari</strain>
    </source>
</reference>
<sequence length="81" mass="9445">LSCRHTLSSSAKRNCWKLHRHHHPLLLNCFAFYRRKYSCHSQIHRLNDQKQTQACSDHCDLPYSSVKFLTNTIGSNATMPC</sequence>
<gene>
    <name evidence="1" type="primary">Vigan.08G011700</name>
    <name evidence="1" type="ORF">VIGAN_08011700</name>
</gene>
<protein>
    <submittedName>
        <fullName evidence="1">Uncharacterized protein</fullName>
    </submittedName>
</protein>
<dbReference type="EMBL" id="AP015041">
    <property type="protein sequence ID" value="BAT93602.1"/>
    <property type="molecule type" value="Genomic_DNA"/>
</dbReference>
<dbReference type="Proteomes" id="UP000291084">
    <property type="component" value="Chromosome 8"/>
</dbReference>
<evidence type="ECO:0000313" key="2">
    <source>
        <dbReference type="Proteomes" id="UP000291084"/>
    </source>
</evidence>
<accession>A0A0S3SL97</accession>
<feature type="non-terminal residue" evidence="1">
    <location>
        <position position="1"/>
    </location>
</feature>
<proteinExistence type="predicted"/>
<organism evidence="1 2">
    <name type="scientific">Vigna angularis var. angularis</name>
    <dbReference type="NCBI Taxonomy" id="157739"/>
    <lineage>
        <taxon>Eukaryota</taxon>
        <taxon>Viridiplantae</taxon>
        <taxon>Streptophyta</taxon>
        <taxon>Embryophyta</taxon>
        <taxon>Tracheophyta</taxon>
        <taxon>Spermatophyta</taxon>
        <taxon>Magnoliopsida</taxon>
        <taxon>eudicotyledons</taxon>
        <taxon>Gunneridae</taxon>
        <taxon>Pentapetalae</taxon>
        <taxon>rosids</taxon>
        <taxon>fabids</taxon>
        <taxon>Fabales</taxon>
        <taxon>Fabaceae</taxon>
        <taxon>Papilionoideae</taxon>
        <taxon>50 kb inversion clade</taxon>
        <taxon>NPAAA clade</taxon>
        <taxon>indigoferoid/millettioid clade</taxon>
        <taxon>Phaseoleae</taxon>
        <taxon>Vigna</taxon>
    </lineage>
</organism>
<keyword evidence="2" id="KW-1185">Reference proteome</keyword>
<evidence type="ECO:0000313" key="1">
    <source>
        <dbReference type="EMBL" id="BAT93602.1"/>
    </source>
</evidence>
<dbReference type="AlphaFoldDB" id="A0A0S3SL97"/>
<name>A0A0S3SL97_PHAAN</name>